<dbReference type="Proteomes" id="UP000287756">
    <property type="component" value="Chromosome"/>
</dbReference>
<dbReference type="AlphaFoldDB" id="A0A410MHZ9"/>
<dbReference type="KEGG" id="hli:HLI_19970"/>
<dbReference type="RefSeq" id="WP_128526598.1">
    <property type="nucleotide sequence ID" value="NZ_CANLVY010000005.1"/>
</dbReference>
<accession>A0A410MHZ9</accession>
<dbReference type="EMBL" id="CP026118">
    <property type="protein sequence ID" value="QAS54331.1"/>
    <property type="molecule type" value="Genomic_DNA"/>
</dbReference>
<organism evidence="1 2">
    <name type="scientific">Halobacillus litoralis</name>
    <dbReference type="NCBI Taxonomy" id="45668"/>
    <lineage>
        <taxon>Bacteria</taxon>
        <taxon>Bacillati</taxon>
        <taxon>Bacillota</taxon>
        <taxon>Bacilli</taxon>
        <taxon>Bacillales</taxon>
        <taxon>Bacillaceae</taxon>
        <taxon>Halobacillus</taxon>
    </lineage>
</organism>
<evidence type="ECO:0000313" key="1">
    <source>
        <dbReference type="EMBL" id="QAS54331.1"/>
    </source>
</evidence>
<name>A0A410MHZ9_9BACI</name>
<sequence length="116" mass="13926">MNKEPKVNYHITDFKDFNRVCLENKGLAFPELEKVMEDYILSQPRETMEFKECWIEDEQVEEGEIRKVQVNFFDHNMGSYIRLWGSKNNDNDQVLNMKVDAIDLETKEIVYERQLT</sequence>
<dbReference type="OrthoDB" id="2899799at2"/>
<reference evidence="1 2" key="1">
    <citation type="submission" date="2018-01" db="EMBL/GenBank/DDBJ databases">
        <title>The whole genome sequencing and assembly of Halobacillus litoralis ERB031 strain.</title>
        <authorList>
            <person name="Lee S.-J."/>
            <person name="Park M.-K."/>
            <person name="Kim J.-Y."/>
            <person name="Lee Y.-J."/>
            <person name="Yi H."/>
            <person name="Bahn Y.-S."/>
            <person name="Kim J.F."/>
            <person name="Lee D.-W."/>
        </authorList>
    </citation>
    <scope>NUCLEOTIDE SEQUENCE [LARGE SCALE GENOMIC DNA]</scope>
    <source>
        <strain evidence="1 2">ERB 031</strain>
    </source>
</reference>
<evidence type="ECO:0000313" key="2">
    <source>
        <dbReference type="Proteomes" id="UP000287756"/>
    </source>
</evidence>
<gene>
    <name evidence="1" type="ORF">HLI_19970</name>
</gene>
<proteinExistence type="predicted"/>
<protein>
    <submittedName>
        <fullName evidence="1">Uncharacterized protein</fullName>
    </submittedName>
</protein>